<accession>A0ACC0DX91</accession>
<sequence length="133" mass="14969">MSWEQRTCCRIPPKNALDNLLAKCIQAQEEGRNDDVDQDERLIGRPAHPKPTPTPVAAPQETLVVVPTKRKDPNEHHTTNRKKRPPPAKVLCSVIKENGTQKNSDRHTASGPSSNQPRLCKGNSAQIWLRYTY</sequence>
<proteinExistence type="predicted"/>
<reference evidence="1 2" key="3">
    <citation type="journal article" date="2022" name="Microbiol. Spectr.">
        <title>Folding features and dynamics of 3D genome architecture in plant fungal pathogens.</title>
        <authorList>
            <person name="Xia C."/>
        </authorList>
    </citation>
    <scope>NUCLEOTIDE SEQUENCE [LARGE SCALE GENOMIC DNA]</scope>
    <source>
        <strain evidence="1 2">93-210</strain>
    </source>
</reference>
<reference evidence="2" key="1">
    <citation type="journal article" date="2018" name="BMC Genomics">
        <title>Genomic insights into host adaptation between the wheat stripe rust pathogen (Puccinia striiformis f. sp. tritici) and the barley stripe rust pathogen (Puccinia striiformis f. sp. hordei).</title>
        <authorList>
            <person name="Xia C."/>
            <person name="Wang M."/>
            <person name="Yin C."/>
            <person name="Cornejo O.E."/>
            <person name="Hulbert S.H."/>
            <person name="Chen X."/>
        </authorList>
    </citation>
    <scope>NUCLEOTIDE SEQUENCE [LARGE SCALE GENOMIC DNA]</scope>
    <source>
        <strain evidence="2">93-210</strain>
    </source>
</reference>
<comment type="caution">
    <text evidence="1">The sequence shown here is derived from an EMBL/GenBank/DDBJ whole genome shotgun (WGS) entry which is preliminary data.</text>
</comment>
<gene>
    <name evidence="1" type="ORF">MJO28_013940</name>
</gene>
<organism evidence="1 2">
    <name type="scientific">Puccinia striiformis f. sp. tritici</name>
    <dbReference type="NCBI Taxonomy" id="168172"/>
    <lineage>
        <taxon>Eukaryota</taxon>
        <taxon>Fungi</taxon>
        <taxon>Dikarya</taxon>
        <taxon>Basidiomycota</taxon>
        <taxon>Pucciniomycotina</taxon>
        <taxon>Pucciniomycetes</taxon>
        <taxon>Pucciniales</taxon>
        <taxon>Pucciniaceae</taxon>
        <taxon>Puccinia</taxon>
    </lineage>
</organism>
<keyword evidence="2" id="KW-1185">Reference proteome</keyword>
<name>A0ACC0DX91_9BASI</name>
<protein>
    <submittedName>
        <fullName evidence="1">Uncharacterized protein</fullName>
    </submittedName>
</protein>
<evidence type="ECO:0000313" key="1">
    <source>
        <dbReference type="EMBL" id="KAI7940288.1"/>
    </source>
</evidence>
<dbReference type="EMBL" id="CM045878">
    <property type="protein sequence ID" value="KAI7940288.1"/>
    <property type="molecule type" value="Genomic_DNA"/>
</dbReference>
<reference evidence="2" key="2">
    <citation type="journal article" date="2018" name="Mol. Plant Microbe Interact.">
        <title>Genome sequence resources for the wheat stripe rust pathogen (Puccinia striiformis f. sp. tritici) and the barley stripe rust pathogen (Puccinia striiformis f. sp. hordei).</title>
        <authorList>
            <person name="Xia C."/>
            <person name="Wang M."/>
            <person name="Yin C."/>
            <person name="Cornejo O.E."/>
            <person name="Hulbert S.H."/>
            <person name="Chen X."/>
        </authorList>
    </citation>
    <scope>NUCLEOTIDE SEQUENCE [LARGE SCALE GENOMIC DNA]</scope>
    <source>
        <strain evidence="2">93-210</strain>
    </source>
</reference>
<dbReference type="Proteomes" id="UP001060170">
    <property type="component" value="Chromosome 14"/>
</dbReference>
<evidence type="ECO:0000313" key="2">
    <source>
        <dbReference type="Proteomes" id="UP001060170"/>
    </source>
</evidence>